<dbReference type="GO" id="GO:0005886">
    <property type="term" value="C:plasma membrane"/>
    <property type="evidence" value="ECO:0007669"/>
    <property type="project" value="UniProtKB-SubCell"/>
</dbReference>
<evidence type="ECO:0000313" key="7">
    <source>
        <dbReference type="EMBL" id="NEY90596.1"/>
    </source>
</evidence>
<proteinExistence type="inferred from homology"/>
<keyword evidence="5 6" id="KW-0472">Membrane</keyword>
<dbReference type="Pfam" id="PF02104">
    <property type="entry name" value="SURF1"/>
    <property type="match status" value="1"/>
</dbReference>
<keyword evidence="6" id="KW-1003">Cell membrane</keyword>
<feature type="transmembrane region" description="Helical" evidence="6">
    <location>
        <begin position="7"/>
        <end position="27"/>
    </location>
</feature>
<comment type="caution">
    <text evidence="7">The sequence shown here is derived from an EMBL/GenBank/DDBJ whole genome shotgun (WGS) entry which is preliminary data.</text>
</comment>
<dbReference type="PANTHER" id="PTHR23427">
    <property type="entry name" value="SURFEIT LOCUS PROTEIN"/>
    <property type="match status" value="1"/>
</dbReference>
<reference evidence="7 8" key="1">
    <citation type="submission" date="2020-02" db="EMBL/GenBank/DDBJ databases">
        <authorList>
            <person name="Chen W.-M."/>
        </authorList>
    </citation>
    <scope>NUCLEOTIDE SEQUENCE [LARGE SCALE GENOMIC DNA]</scope>
    <source>
        <strain evidence="7 8">KMS-5</strain>
    </source>
</reference>
<dbReference type="PROSITE" id="PS51257">
    <property type="entry name" value="PROKAR_LIPOPROTEIN"/>
    <property type="match status" value="1"/>
</dbReference>
<evidence type="ECO:0000313" key="8">
    <source>
        <dbReference type="Proteomes" id="UP000477782"/>
    </source>
</evidence>
<evidence type="ECO:0000256" key="6">
    <source>
        <dbReference type="RuleBase" id="RU363076"/>
    </source>
</evidence>
<name>A0A6M0QT24_9RHOB</name>
<sequence>MLRRMFFPILMGVVGCAVLVSLGIWQVNRMHWKAGVLAEIEARIHDAPVVLPATPDPEADKYLPVIVTGRFTREFVEVLHGIKGGSPGVRIIEVFETTDGRRILVDRGFVAEEMRPLPRVRGLPSVTGNLHWPQDATASTPPPDAKTGLWFARDVPAMAAKLNTEATFIVAREPTGDGITPVPVDTSTIPNDHWGYAITWFSLALVWAVMTGFLLWRIRQRTA</sequence>
<evidence type="ECO:0000256" key="1">
    <source>
        <dbReference type="ARBA" id="ARBA00004370"/>
    </source>
</evidence>
<dbReference type="PANTHER" id="PTHR23427:SF2">
    <property type="entry name" value="SURFEIT LOCUS PROTEIN 1"/>
    <property type="match status" value="1"/>
</dbReference>
<dbReference type="AlphaFoldDB" id="A0A6M0QT24"/>
<dbReference type="PROSITE" id="PS50895">
    <property type="entry name" value="SURF1"/>
    <property type="match status" value="1"/>
</dbReference>
<organism evidence="7 8">
    <name type="scientific">Tabrizicola oligotrophica</name>
    <dbReference type="NCBI Taxonomy" id="2710650"/>
    <lineage>
        <taxon>Bacteria</taxon>
        <taxon>Pseudomonadati</taxon>
        <taxon>Pseudomonadota</taxon>
        <taxon>Alphaproteobacteria</taxon>
        <taxon>Rhodobacterales</taxon>
        <taxon>Paracoccaceae</taxon>
        <taxon>Tabrizicola</taxon>
    </lineage>
</organism>
<keyword evidence="8" id="KW-1185">Reference proteome</keyword>
<dbReference type="InterPro" id="IPR002994">
    <property type="entry name" value="Surf1/Shy1"/>
</dbReference>
<comment type="similarity">
    <text evidence="2 6">Belongs to the SURF1 family.</text>
</comment>
<keyword evidence="4 6" id="KW-1133">Transmembrane helix</keyword>
<dbReference type="EMBL" id="JAAIVJ010000005">
    <property type="protein sequence ID" value="NEY90596.1"/>
    <property type="molecule type" value="Genomic_DNA"/>
</dbReference>
<evidence type="ECO:0000256" key="5">
    <source>
        <dbReference type="ARBA" id="ARBA00023136"/>
    </source>
</evidence>
<dbReference type="InterPro" id="IPR045214">
    <property type="entry name" value="Surf1/Surf4"/>
</dbReference>
<keyword evidence="3 6" id="KW-0812">Transmembrane</keyword>
<dbReference type="Proteomes" id="UP000477782">
    <property type="component" value="Unassembled WGS sequence"/>
</dbReference>
<protein>
    <recommendedName>
        <fullName evidence="6">SURF1-like protein</fullName>
    </recommendedName>
</protein>
<dbReference type="CDD" id="cd06662">
    <property type="entry name" value="SURF1"/>
    <property type="match status" value="1"/>
</dbReference>
<gene>
    <name evidence="7" type="ORF">G4Z14_09840</name>
</gene>
<accession>A0A6M0QT24</accession>
<dbReference type="RefSeq" id="WP_164625224.1">
    <property type="nucleotide sequence ID" value="NZ_JAAIVJ010000005.1"/>
</dbReference>
<evidence type="ECO:0000256" key="4">
    <source>
        <dbReference type="ARBA" id="ARBA00022989"/>
    </source>
</evidence>
<comment type="subcellular location">
    <subcellularLocation>
        <location evidence="6">Cell membrane</location>
        <topology evidence="6">Multi-pass membrane protein</topology>
    </subcellularLocation>
    <subcellularLocation>
        <location evidence="1">Membrane</location>
    </subcellularLocation>
</comment>
<feature type="transmembrane region" description="Helical" evidence="6">
    <location>
        <begin position="194"/>
        <end position="216"/>
    </location>
</feature>
<evidence type="ECO:0000256" key="3">
    <source>
        <dbReference type="ARBA" id="ARBA00022692"/>
    </source>
</evidence>
<evidence type="ECO:0000256" key="2">
    <source>
        <dbReference type="ARBA" id="ARBA00007165"/>
    </source>
</evidence>